<keyword evidence="6 8" id="KW-0326">Glycosidase</keyword>
<evidence type="ECO:0000256" key="4">
    <source>
        <dbReference type="ARBA" id="ARBA00023001"/>
    </source>
</evidence>
<dbReference type="Proteomes" id="UP001497497">
    <property type="component" value="Unassembled WGS sequence"/>
</dbReference>
<evidence type="ECO:0000256" key="6">
    <source>
        <dbReference type="ARBA" id="ARBA00023295"/>
    </source>
</evidence>
<dbReference type="AlphaFoldDB" id="A0AAV2HJ11"/>
<dbReference type="GO" id="GO:0008810">
    <property type="term" value="F:cellulase activity"/>
    <property type="evidence" value="ECO:0007669"/>
    <property type="project" value="UniProtKB-EC"/>
</dbReference>
<comment type="caution">
    <text evidence="11">The sequence shown here is derived from an EMBL/GenBank/DDBJ whole genome shotgun (WGS) entry which is preliminary data.</text>
</comment>
<dbReference type="Gene3D" id="1.50.10.10">
    <property type="match status" value="1"/>
</dbReference>
<gene>
    <name evidence="11" type="ORF">GSLYS_00006106001</name>
</gene>
<dbReference type="SUPFAM" id="SSF48208">
    <property type="entry name" value="Six-hairpin glycosidases"/>
    <property type="match status" value="1"/>
</dbReference>
<feature type="domain" description="Glycoside hydrolase family 9" evidence="10">
    <location>
        <begin position="24"/>
        <end position="439"/>
    </location>
</feature>
<evidence type="ECO:0000256" key="9">
    <source>
        <dbReference type="RuleBase" id="RU361166"/>
    </source>
</evidence>
<accession>A0AAV2HJ11</accession>
<dbReference type="EMBL" id="CAXITT010000103">
    <property type="protein sequence ID" value="CAL1532027.1"/>
    <property type="molecule type" value="Genomic_DNA"/>
</dbReference>
<dbReference type="PROSITE" id="PS00698">
    <property type="entry name" value="GH9_3"/>
    <property type="match status" value="1"/>
</dbReference>
<keyword evidence="7 8" id="KW-0624">Polysaccharide degradation</keyword>
<dbReference type="InterPro" id="IPR001701">
    <property type="entry name" value="Glyco_hydro_9"/>
</dbReference>
<feature type="active site" evidence="8">
    <location>
        <position position="426"/>
    </location>
</feature>
<evidence type="ECO:0000256" key="8">
    <source>
        <dbReference type="PROSITE-ProRule" id="PRU10060"/>
    </source>
</evidence>
<evidence type="ECO:0000256" key="2">
    <source>
        <dbReference type="ARBA" id="ARBA00007072"/>
    </source>
</evidence>
<dbReference type="Pfam" id="PF00759">
    <property type="entry name" value="Glyco_hydro_9"/>
    <property type="match status" value="1"/>
</dbReference>
<reference evidence="11 12" key="1">
    <citation type="submission" date="2024-04" db="EMBL/GenBank/DDBJ databases">
        <authorList>
            <consortium name="Genoscope - CEA"/>
            <person name="William W."/>
        </authorList>
    </citation>
    <scope>NUCLEOTIDE SEQUENCE [LARGE SCALE GENOMIC DNA]</scope>
</reference>
<evidence type="ECO:0000259" key="10">
    <source>
        <dbReference type="Pfam" id="PF00759"/>
    </source>
</evidence>
<proteinExistence type="inferred from homology"/>
<evidence type="ECO:0000256" key="3">
    <source>
        <dbReference type="ARBA" id="ARBA00022801"/>
    </source>
</evidence>
<evidence type="ECO:0000256" key="5">
    <source>
        <dbReference type="ARBA" id="ARBA00023277"/>
    </source>
</evidence>
<dbReference type="InterPro" id="IPR033126">
    <property type="entry name" value="Glyco_hydro_9_Asp/Glu_AS"/>
</dbReference>
<dbReference type="PANTHER" id="PTHR22298">
    <property type="entry name" value="ENDO-1,4-BETA-GLUCANASE"/>
    <property type="match status" value="1"/>
</dbReference>
<keyword evidence="12" id="KW-1185">Reference proteome</keyword>
<protein>
    <recommendedName>
        <fullName evidence="9">Endoglucanase</fullName>
        <ecNumber evidence="9">3.2.1.4</ecNumber>
    </recommendedName>
</protein>
<feature type="active site" evidence="8">
    <location>
        <position position="417"/>
    </location>
</feature>
<evidence type="ECO:0000313" key="12">
    <source>
        <dbReference type="Proteomes" id="UP001497497"/>
    </source>
</evidence>
<dbReference type="InterPro" id="IPR008928">
    <property type="entry name" value="6-hairpin_glycosidase_sf"/>
</dbReference>
<comment type="similarity">
    <text evidence="2 8 9">Belongs to the glycosyl hydrolase 9 (cellulase E) family.</text>
</comment>
<keyword evidence="9" id="KW-0732">Signal</keyword>
<evidence type="ECO:0000256" key="7">
    <source>
        <dbReference type="ARBA" id="ARBA00023326"/>
    </source>
</evidence>
<keyword evidence="4 9" id="KW-0136">Cellulose degradation</keyword>
<name>A0AAV2HJ11_LYMST</name>
<feature type="chain" id="PRO_5043085220" description="Endoglucanase" evidence="9">
    <location>
        <begin position="21"/>
        <end position="461"/>
    </location>
</feature>
<dbReference type="EC" id="3.2.1.4" evidence="9"/>
<organism evidence="11 12">
    <name type="scientific">Lymnaea stagnalis</name>
    <name type="common">Great pond snail</name>
    <name type="synonym">Helix stagnalis</name>
    <dbReference type="NCBI Taxonomy" id="6523"/>
    <lineage>
        <taxon>Eukaryota</taxon>
        <taxon>Metazoa</taxon>
        <taxon>Spiralia</taxon>
        <taxon>Lophotrochozoa</taxon>
        <taxon>Mollusca</taxon>
        <taxon>Gastropoda</taxon>
        <taxon>Heterobranchia</taxon>
        <taxon>Euthyneura</taxon>
        <taxon>Panpulmonata</taxon>
        <taxon>Hygrophila</taxon>
        <taxon>Lymnaeoidea</taxon>
        <taxon>Lymnaeidae</taxon>
        <taxon>Lymnaea</taxon>
    </lineage>
</organism>
<sequence>MFLLTLLCSSVLLLTSPVEGKKNYATALAKSILFYNSQRSGKLPTNNPIPWRGDSSLTDCVVGGWHDAGDHVKFQLPASASTTLLAWSLVQFSAGYQNASQLTAMYDMIKWPLDYFLKAWSPSKSQLVVQVGDGGADHAYWGRPEDMTMARPCKTVSAATKGSDQAAGTAAALAAGSIAFKTKGDTAYATSLLDAAKTLYTFAKANRGVFTGSAEFYSSSGDRDEMCEAAVWLYKASGTASYLTDARSFVETTTAYALSWDDKKAACQALLYGVTKEAQYQTPVVNFFNAWLPGGSVQYTPCGLAWRDQWGATRYAANAAFLALAAADFGIDAAKYRKWGVEQINYILGDNKYSGGCYSFEIGYGTKYPKNPHHRASSCPNKPAACGWNEYNAQTNNPQVLNGALVGGPDVNDNYEDKRSDYIKNEVALDYNAGFQAALAAINSLVAKNALPATANKCPCP</sequence>
<dbReference type="InterPro" id="IPR012341">
    <property type="entry name" value="6hp_glycosidase-like_sf"/>
</dbReference>
<keyword evidence="5 8" id="KW-0119">Carbohydrate metabolism</keyword>
<feature type="signal peptide" evidence="9">
    <location>
        <begin position="1"/>
        <end position="20"/>
    </location>
</feature>
<keyword evidence="3 8" id="KW-0378">Hydrolase</keyword>
<dbReference type="GO" id="GO:0030245">
    <property type="term" value="P:cellulose catabolic process"/>
    <property type="evidence" value="ECO:0007669"/>
    <property type="project" value="UniProtKB-KW"/>
</dbReference>
<evidence type="ECO:0000256" key="1">
    <source>
        <dbReference type="ARBA" id="ARBA00000966"/>
    </source>
</evidence>
<evidence type="ECO:0000313" key="11">
    <source>
        <dbReference type="EMBL" id="CAL1532027.1"/>
    </source>
</evidence>
<comment type="catalytic activity">
    <reaction evidence="1 9">
        <text>Endohydrolysis of (1-&gt;4)-beta-D-glucosidic linkages in cellulose, lichenin and cereal beta-D-glucans.</text>
        <dbReference type="EC" id="3.2.1.4"/>
    </reaction>
</comment>